<dbReference type="Pfam" id="PF01053">
    <property type="entry name" value="Cys_Met_Meta_PP"/>
    <property type="match status" value="1"/>
</dbReference>
<dbReference type="EC" id="4.4.1.1" evidence="5"/>
<dbReference type="EMBL" id="JADBEF010000001">
    <property type="protein sequence ID" value="MBE1560489.1"/>
    <property type="molecule type" value="Genomic_DNA"/>
</dbReference>
<evidence type="ECO:0000313" key="6">
    <source>
        <dbReference type="Proteomes" id="UP000661607"/>
    </source>
</evidence>
<organism evidence="5 6">
    <name type="scientific">Nonomuraea africana</name>
    <dbReference type="NCBI Taxonomy" id="46171"/>
    <lineage>
        <taxon>Bacteria</taxon>
        <taxon>Bacillati</taxon>
        <taxon>Actinomycetota</taxon>
        <taxon>Actinomycetes</taxon>
        <taxon>Streptosporangiales</taxon>
        <taxon>Streptosporangiaceae</taxon>
        <taxon>Nonomuraea</taxon>
    </lineage>
</organism>
<protein>
    <submittedName>
        <fullName evidence="5">Cystathionine gamma-lyase</fullName>
        <ecNumber evidence="5">4.4.1.1</ecNumber>
    </submittedName>
</protein>
<dbReference type="PIRSF" id="PIRSF001434">
    <property type="entry name" value="CGS"/>
    <property type="match status" value="1"/>
</dbReference>
<dbReference type="InterPro" id="IPR015424">
    <property type="entry name" value="PyrdxlP-dep_Trfase"/>
</dbReference>
<dbReference type="PANTHER" id="PTHR11808:SF35">
    <property type="entry name" value="CYSTATHIONINE GAMMA-SYNTHASE (AFU_ORTHOLOGUE AFUA_7G01590)"/>
    <property type="match status" value="1"/>
</dbReference>
<sequence length="377" mass="40710">MRLDTKLIHAGRPRDPGTGDVIPPVHLSATYDRRLQDPPQYFYGRGENPTREDLELCLAALENAAFATAYASGQAAATAVVSLLSPGDRVVCSDNVYSGTRSLLEWIGKYGIAVEYADLAEPSLVERAVQGAALVWVESPTNPLMKIADLDLVCRAAHATGATVVVDNTLAGPLLQQPLSWGADITLYSTTKSISGHLDVIGGALVYNRPELHDHLLAHRTATGGVPGALDCFLIHRGLRTLSVRVERQVRTTEAIAAMLSGHPSVSLVHYPGLPGHPQYDVAKRQMSGPGSVLSFEYAGDPVELMARLRFFSCAVSLGGVHSLIECPAMMTQRPVPREVRLRMGLSDRLIRLSVGLEDRRDLLEDLLEAMRGGDPP</sequence>
<dbReference type="CDD" id="cd00614">
    <property type="entry name" value="CGS_like"/>
    <property type="match status" value="1"/>
</dbReference>
<dbReference type="InterPro" id="IPR015421">
    <property type="entry name" value="PyrdxlP-dep_Trfase_major"/>
</dbReference>
<proteinExistence type="inferred from homology"/>
<accession>A0ABR9KES6</accession>
<comment type="similarity">
    <text evidence="3">Belongs to the trans-sulfuration enzymes family.</text>
</comment>
<dbReference type="Gene3D" id="3.90.1150.10">
    <property type="entry name" value="Aspartate Aminotransferase, domain 1"/>
    <property type="match status" value="1"/>
</dbReference>
<dbReference type="InterPro" id="IPR000277">
    <property type="entry name" value="Cys/Met-Metab_PyrdxlP-dep_enz"/>
</dbReference>
<gene>
    <name evidence="5" type="ORF">H4W81_003268</name>
</gene>
<comment type="caution">
    <text evidence="5">The sequence shown here is derived from an EMBL/GenBank/DDBJ whole genome shotgun (WGS) entry which is preliminary data.</text>
</comment>
<dbReference type="GO" id="GO:0016829">
    <property type="term" value="F:lyase activity"/>
    <property type="evidence" value="ECO:0007669"/>
    <property type="project" value="UniProtKB-KW"/>
</dbReference>
<reference evidence="5 6" key="1">
    <citation type="submission" date="2020-10" db="EMBL/GenBank/DDBJ databases">
        <title>Sequencing the genomes of 1000 actinobacteria strains.</title>
        <authorList>
            <person name="Klenk H.-P."/>
        </authorList>
    </citation>
    <scope>NUCLEOTIDE SEQUENCE [LARGE SCALE GENOMIC DNA]</scope>
    <source>
        <strain evidence="5 6">DSM 43748</strain>
    </source>
</reference>
<dbReference type="SUPFAM" id="SSF53383">
    <property type="entry name" value="PLP-dependent transferases"/>
    <property type="match status" value="1"/>
</dbReference>
<dbReference type="InterPro" id="IPR015422">
    <property type="entry name" value="PyrdxlP-dep_Trfase_small"/>
</dbReference>
<keyword evidence="2 3" id="KW-0663">Pyridoxal phosphate</keyword>
<keyword evidence="5" id="KW-0456">Lyase</keyword>
<evidence type="ECO:0000256" key="4">
    <source>
        <dbReference type="SAM" id="MobiDB-lite"/>
    </source>
</evidence>
<dbReference type="PANTHER" id="PTHR11808">
    <property type="entry name" value="TRANS-SULFURATION ENZYME FAMILY MEMBER"/>
    <property type="match status" value="1"/>
</dbReference>
<evidence type="ECO:0000256" key="1">
    <source>
        <dbReference type="ARBA" id="ARBA00001933"/>
    </source>
</evidence>
<name>A0ABR9KES6_9ACTN</name>
<feature type="region of interest" description="Disordered" evidence="4">
    <location>
        <begin position="1"/>
        <end position="23"/>
    </location>
</feature>
<evidence type="ECO:0000256" key="3">
    <source>
        <dbReference type="RuleBase" id="RU362118"/>
    </source>
</evidence>
<feature type="compositionally biased region" description="Basic and acidic residues" evidence="4">
    <location>
        <begin position="1"/>
        <end position="17"/>
    </location>
</feature>
<keyword evidence="6" id="KW-1185">Reference proteome</keyword>
<comment type="cofactor">
    <cofactor evidence="1 3">
        <name>pyridoxal 5'-phosphate</name>
        <dbReference type="ChEBI" id="CHEBI:597326"/>
    </cofactor>
</comment>
<dbReference type="Gene3D" id="3.40.640.10">
    <property type="entry name" value="Type I PLP-dependent aspartate aminotransferase-like (Major domain)"/>
    <property type="match status" value="1"/>
</dbReference>
<dbReference type="RefSeq" id="WP_192775557.1">
    <property type="nucleotide sequence ID" value="NZ_BAAASY010000040.1"/>
</dbReference>
<evidence type="ECO:0000313" key="5">
    <source>
        <dbReference type="EMBL" id="MBE1560489.1"/>
    </source>
</evidence>
<dbReference type="Proteomes" id="UP000661607">
    <property type="component" value="Unassembled WGS sequence"/>
</dbReference>
<evidence type="ECO:0000256" key="2">
    <source>
        <dbReference type="ARBA" id="ARBA00022898"/>
    </source>
</evidence>